<dbReference type="Proteomes" id="UP001501094">
    <property type="component" value="Unassembled WGS sequence"/>
</dbReference>
<proteinExistence type="predicted"/>
<dbReference type="EMBL" id="BAAANL010000004">
    <property type="protein sequence ID" value="GAA1863252.1"/>
    <property type="molecule type" value="Genomic_DNA"/>
</dbReference>
<comment type="caution">
    <text evidence="3">The sequence shown here is derived from an EMBL/GenBank/DDBJ whole genome shotgun (WGS) entry which is preliminary data.</text>
</comment>
<evidence type="ECO:0000313" key="4">
    <source>
        <dbReference type="Proteomes" id="UP001501094"/>
    </source>
</evidence>
<name>A0ABN2NGJ4_9MICO</name>
<dbReference type="RefSeq" id="WP_344102489.1">
    <property type="nucleotide sequence ID" value="NZ_BAAANL010000004.1"/>
</dbReference>
<keyword evidence="2" id="KW-1133">Transmembrane helix</keyword>
<keyword evidence="2" id="KW-0812">Transmembrane</keyword>
<evidence type="ECO:0000313" key="3">
    <source>
        <dbReference type="EMBL" id="GAA1863252.1"/>
    </source>
</evidence>
<keyword evidence="2" id="KW-0472">Membrane</keyword>
<reference evidence="3 4" key="1">
    <citation type="journal article" date="2019" name="Int. J. Syst. Evol. Microbiol.">
        <title>The Global Catalogue of Microorganisms (GCM) 10K type strain sequencing project: providing services to taxonomists for standard genome sequencing and annotation.</title>
        <authorList>
            <consortium name="The Broad Institute Genomics Platform"/>
            <consortium name="The Broad Institute Genome Sequencing Center for Infectious Disease"/>
            <person name="Wu L."/>
            <person name="Ma J."/>
        </authorList>
    </citation>
    <scope>NUCLEOTIDE SEQUENCE [LARGE SCALE GENOMIC DNA]</scope>
    <source>
        <strain evidence="3 4">JCM 14326</strain>
    </source>
</reference>
<feature type="compositionally biased region" description="Gly residues" evidence="1">
    <location>
        <begin position="444"/>
        <end position="457"/>
    </location>
</feature>
<keyword evidence="4" id="KW-1185">Reference proteome</keyword>
<sequence length="486" mass="49285">MNAPMSDDEFVSHLRESAFDAAGTSTLDVDAVLRSSRRKHTARRAGYAVAAGLALSTAGMGAAGAIPGIPGLWDSGPVQVEPSASTSAGDGTVDVAPAPSPEAPGASPTGIPAATEAEPQVTEVGPGVQQVTRPITKRVDADTVVIDLGLGAWADGRRFLARIDLGVKNGRTVWTDLKIFAGDGKDFGALAAGRQGGTVLWQGVTNDAMVLRADGGATLVFGLTSPAQGGLQHLVLDEPLVAGDPSTASVEIKPFDVLGDGKVWLRVAEVRSEVAPRGFVYSAGERWGASWCRPSSAKCAVVYQPATDTVVRPDAAGLPGLIKELGTTMATATDRPAVTAMERCVAQRTGRAWTAPADLTEAALGTVPSGVAAERWRLCLLDLSEAAVALQQGLIDVSAPTPESPADGGGDILTPAPDEPQPSRSAGPIETVTDGVGEILDQVLGGGDDGDAGSGDGSGKEDSAGDDALDRDALGDTDPFGGDSGG</sequence>
<evidence type="ECO:0000256" key="2">
    <source>
        <dbReference type="SAM" id="Phobius"/>
    </source>
</evidence>
<gene>
    <name evidence="3" type="ORF">GCM10009751_21330</name>
</gene>
<protein>
    <submittedName>
        <fullName evidence="3">Uncharacterized protein</fullName>
    </submittedName>
</protein>
<feature type="region of interest" description="Disordered" evidence="1">
    <location>
        <begin position="76"/>
        <end position="129"/>
    </location>
</feature>
<feature type="compositionally biased region" description="Basic and acidic residues" evidence="1">
    <location>
        <begin position="458"/>
        <end position="474"/>
    </location>
</feature>
<organism evidence="3 4">
    <name type="scientific">Myceligenerans crystallogenes</name>
    <dbReference type="NCBI Taxonomy" id="316335"/>
    <lineage>
        <taxon>Bacteria</taxon>
        <taxon>Bacillati</taxon>
        <taxon>Actinomycetota</taxon>
        <taxon>Actinomycetes</taxon>
        <taxon>Micrococcales</taxon>
        <taxon>Promicromonosporaceae</taxon>
        <taxon>Myceligenerans</taxon>
    </lineage>
</organism>
<accession>A0ABN2NGJ4</accession>
<feature type="transmembrane region" description="Helical" evidence="2">
    <location>
        <begin position="45"/>
        <end position="73"/>
    </location>
</feature>
<feature type="region of interest" description="Disordered" evidence="1">
    <location>
        <begin position="398"/>
        <end position="486"/>
    </location>
</feature>
<evidence type="ECO:0000256" key="1">
    <source>
        <dbReference type="SAM" id="MobiDB-lite"/>
    </source>
</evidence>